<sequence length="139" mass="14819">MKIAIPTKTDDNGVHIVDSHFGHCEFFTVLTLDDETKEVLVEEHVAAPEGCGCKSNIAATMASEGVTTLLAGNMGQGAVNKLAESGIQTIRGLEGSVREGLQAWLDGKVQDQPDICDHDHGDDGHGCHHHEIPTLKPLS</sequence>
<gene>
    <name evidence="2" type="ORF">DFE_2423</name>
</gene>
<dbReference type="OrthoDB" id="280278at2"/>
<organism evidence="2 3">
    <name type="scientific">Desulfovibrio ferrophilus</name>
    <dbReference type="NCBI Taxonomy" id="241368"/>
    <lineage>
        <taxon>Bacteria</taxon>
        <taxon>Pseudomonadati</taxon>
        <taxon>Thermodesulfobacteriota</taxon>
        <taxon>Desulfovibrionia</taxon>
        <taxon>Desulfovibrionales</taxon>
        <taxon>Desulfovibrionaceae</taxon>
        <taxon>Desulfovibrio</taxon>
    </lineage>
</organism>
<dbReference type="PANTHER" id="PTHR42983">
    <property type="entry name" value="DINITROGENASE IRON-MOLYBDENUM COFACTOR PROTEIN-RELATED"/>
    <property type="match status" value="1"/>
</dbReference>
<evidence type="ECO:0000313" key="3">
    <source>
        <dbReference type="Proteomes" id="UP000269883"/>
    </source>
</evidence>
<dbReference type="CDD" id="cd00851">
    <property type="entry name" value="MTH1175"/>
    <property type="match status" value="1"/>
</dbReference>
<dbReference type="PANTHER" id="PTHR42983:SF1">
    <property type="entry name" value="IRON-MOLYBDENUM PROTEIN"/>
    <property type="match status" value="1"/>
</dbReference>
<dbReference type="SUPFAM" id="SSF53146">
    <property type="entry name" value="Nitrogenase accessory factor-like"/>
    <property type="match status" value="1"/>
</dbReference>
<evidence type="ECO:0000313" key="2">
    <source>
        <dbReference type="EMBL" id="BBD09149.1"/>
    </source>
</evidence>
<dbReference type="EMBL" id="AP017378">
    <property type="protein sequence ID" value="BBD09149.1"/>
    <property type="molecule type" value="Genomic_DNA"/>
</dbReference>
<dbReference type="Proteomes" id="UP000269883">
    <property type="component" value="Chromosome"/>
</dbReference>
<dbReference type="InterPro" id="IPR003731">
    <property type="entry name" value="Di-Nase_FeMo-co_biosynth"/>
</dbReference>
<accession>A0A2Z6B0V7</accession>
<protein>
    <submittedName>
        <fullName evidence="2">Dinitrogenase iron-molybdenum cofactor biosynthesis protein</fullName>
    </submittedName>
</protein>
<dbReference type="InterPro" id="IPR033913">
    <property type="entry name" value="MTH1175_dom"/>
</dbReference>
<name>A0A2Z6B0V7_9BACT</name>
<dbReference type="AlphaFoldDB" id="A0A2Z6B0V7"/>
<dbReference type="Gene3D" id="3.30.420.130">
    <property type="entry name" value="Dinitrogenase iron-molybdenum cofactor biosynthesis domain"/>
    <property type="match status" value="1"/>
</dbReference>
<dbReference type="KEGG" id="dfl:DFE_2423"/>
<dbReference type="Pfam" id="PF02579">
    <property type="entry name" value="Nitro_FeMo-Co"/>
    <property type="match status" value="1"/>
</dbReference>
<keyword evidence="3" id="KW-1185">Reference proteome</keyword>
<reference evidence="2 3" key="1">
    <citation type="journal article" date="2018" name="Sci. Adv.">
        <title>Multi-heme cytochromes provide a pathway for survival in energy-limited environments.</title>
        <authorList>
            <person name="Deng X."/>
            <person name="Dohmae N."/>
            <person name="Nealson K.H."/>
            <person name="Hashimoto K."/>
            <person name="Okamoto A."/>
        </authorList>
    </citation>
    <scope>NUCLEOTIDE SEQUENCE [LARGE SCALE GENOMIC DNA]</scope>
    <source>
        <strain evidence="2 3">IS5</strain>
    </source>
</reference>
<proteinExistence type="predicted"/>
<dbReference type="InterPro" id="IPR036105">
    <property type="entry name" value="DiNase_FeMo-co_biosyn_sf"/>
</dbReference>
<evidence type="ECO:0000259" key="1">
    <source>
        <dbReference type="Pfam" id="PF02579"/>
    </source>
</evidence>
<dbReference type="RefSeq" id="WP_126379878.1">
    <property type="nucleotide sequence ID" value="NZ_AP017378.1"/>
</dbReference>
<feature type="domain" description="Dinitrogenase iron-molybdenum cofactor biosynthesis" evidence="1">
    <location>
        <begin position="17"/>
        <end position="105"/>
    </location>
</feature>